<dbReference type="CDD" id="cd06262">
    <property type="entry name" value="metallo-hydrolase-like_MBL-fold"/>
    <property type="match status" value="1"/>
</dbReference>
<dbReference type="SMART" id="SM00849">
    <property type="entry name" value="Lactamase_B"/>
    <property type="match status" value="1"/>
</dbReference>
<evidence type="ECO:0000256" key="4">
    <source>
        <dbReference type="ARBA" id="ARBA00022833"/>
    </source>
</evidence>
<accession>J0P668</accession>
<name>J0P668_9BACT</name>
<evidence type="ECO:0000313" key="7">
    <source>
        <dbReference type="Proteomes" id="UP000005113"/>
    </source>
</evidence>
<keyword evidence="4" id="KW-0862">Zinc</keyword>
<proteinExistence type="predicted"/>
<dbReference type="Gene3D" id="3.60.15.10">
    <property type="entry name" value="Ribonuclease Z/Hydroxyacylglutathione hydrolase-like"/>
    <property type="match status" value="1"/>
</dbReference>
<dbReference type="OrthoDB" id="9802248at2"/>
<keyword evidence="2" id="KW-0479">Metal-binding</keyword>
<dbReference type="InterPro" id="IPR036866">
    <property type="entry name" value="RibonucZ/Hydroxyglut_hydro"/>
</dbReference>
<evidence type="ECO:0000313" key="6">
    <source>
        <dbReference type="EMBL" id="EJF52962.1"/>
    </source>
</evidence>
<dbReference type="HOGENOM" id="CLU_030571_5_3_10"/>
<evidence type="ECO:0000256" key="1">
    <source>
        <dbReference type="ARBA" id="ARBA00001947"/>
    </source>
</evidence>
<evidence type="ECO:0000256" key="2">
    <source>
        <dbReference type="ARBA" id="ARBA00022723"/>
    </source>
</evidence>
<dbReference type="EMBL" id="JH719942">
    <property type="protein sequence ID" value="EJF52962.1"/>
    <property type="molecule type" value="Genomic_DNA"/>
</dbReference>
<dbReference type="InterPro" id="IPR051453">
    <property type="entry name" value="MBL_Glyoxalase_II"/>
</dbReference>
<evidence type="ECO:0000256" key="3">
    <source>
        <dbReference type="ARBA" id="ARBA00022801"/>
    </source>
</evidence>
<dbReference type="InterPro" id="IPR001279">
    <property type="entry name" value="Metallo-B-lactamas"/>
</dbReference>
<dbReference type="PANTHER" id="PTHR46233:SF3">
    <property type="entry name" value="HYDROXYACYLGLUTATHIONE HYDROLASE GLOC"/>
    <property type="match status" value="1"/>
</dbReference>
<dbReference type="RefSeq" id="WP_002658294.1">
    <property type="nucleotide sequence ID" value="NZ_JH719942.1"/>
</dbReference>
<comment type="cofactor">
    <cofactor evidence="1">
        <name>Zn(2+)</name>
        <dbReference type="ChEBI" id="CHEBI:29105"/>
    </cofactor>
</comment>
<dbReference type="PANTHER" id="PTHR46233">
    <property type="entry name" value="HYDROXYACYLGLUTATHIONE HYDROLASE GLOC"/>
    <property type="match status" value="1"/>
</dbReference>
<dbReference type="SUPFAM" id="SSF56281">
    <property type="entry name" value="Metallo-hydrolase/oxidoreductase"/>
    <property type="match status" value="1"/>
</dbReference>
<reference evidence="7" key="1">
    <citation type="journal article" date="2012" name="Stand. Genomic Sci.">
        <title>Permanent draft genome sequence of the gliding predator Saprospira grandis strain Sa g1 (= HR1).</title>
        <authorList>
            <person name="Mavromatis K."/>
            <person name="Chertkov O."/>
            <person name="Lapidus A."/>
            <person name="Nolan M."/>
            <person name="Lucas S."/>
            <person name="Tice H."/>
            <person name="Del Rio T.G."/>
            <person name="Cheng J.F."/>
            <person name="Han C."/>
            <person name="Tapia R."/>
            <person name="Bruce D."/>
            <person name="Goodwin L.A."/>
            <person name="Pitluck S."/>
            <person name="Huntemann M."/>
            <person name="Liolios K."/>
            <person name="Pagani I."/>
            <person name="Ivanova N."/>
            <person name="Mikhailova N."/>
            <person name="Pati A."/>
            <person name="Chen A."/>
            <person name="Palaniappan K."/>
            <person name="Land M."/>
            <person name="Brambilla E.M."/>
            <person name="Rohde M."/>
            <person name="Spring S."/>
            <person name="Goker M."/>
            <person name="Detter J.C."/>
            <person name="Bristow J."/>
            <person name="Eisen J.A."/>
            <person name="Markowitz V."/>
            <person name="Hugenholtz P."/>
            <person name="Kyrpides N.C."/>
            <person name="Klenk H.P."/>
            <person name="Woyke T."/>
        </authorList>
    </citation>
    <scope>NUCLEOTIDE SEQUENCE [LARGE SCALE GENOMIC DNA]</scope>
    <source>
        <strain evidence="7">DSM 2844</strain>
    </source>
</reference>
<evidence type="ECO:0000259" key="5">
    <source>
        <dbReference type="SMART" id="SM00849"/>
    </source>
</evidence>
<gene>
    <name evidence="6" type="ORF">SapgrDRAFT_1239</name>
</gene>
<protein>
    <submittedName>
        <fullName evidence="6">Zn-dependent hydrolase, glyoxylase</fullName>
    </submittedName>
</protein>
<dbReference type="GO" id="GO:0046872">
    <property type="term" value="F:metal ion binding"/>
    <property type="evidence" value="ECO:0007669"/>
    <property type="project" value="UniProtKB-KW"/>
</dbReference>
<feature type="domain" description="Metallo-beta-lactamase" evidence="5">
    <location>
        <begin position="13"/>
        <end position="196"/>
    </location>
</feature>
<dbReference type="GO" id="GO:0016787">
    <property type="term" value="F:hydrolase activity"/>
    <property type="evidence" value="ECO:0007669"/>
    <property type="project" value="UniProtKB-KW"/>
</dbReference>
<keyword evidence="3 6" id="KW-0378">Hydrolase</keyword>
<sequence length="216" mass="24191">MAVVQAFTFNMFQENTYIVYDQSKSCIIVDPGCYTAQEQNRLKLYMEERGLKPEAVVNTHCHLDHVFGNAFACKTWDIPLYVPEGEAAMLEAFPRVAQQYGIPNVTPSPKPNKLLKGGESFSFGQTSFKLLYCPGHSPASLCFYSEKDHLLLAGDVLFLGSIGRTDLPGGNYEVLMQSIQEEILPLPDETVVYSGHGPKTTVGRERKMNPFIKEMR</sequence>
<dbReference type="Proteomes" id="UP000005113">
    <property type="component" value="Unassembled WGS sequence"/>
</dbReference>
<dbReference type="Pfam" id="PF00753">
    <property type="entry name" value="Lactamase_B"/>
    <property type="match status" value="1"/>
</dbReference>
<dbReference type="AlphaFoldDB" id="J0P668"/>
<organism evidence="6 7">
    <name type="scientific">Saprospira grandis DSM 2844</name>
    <dbReference type="NCBI Taxonomy" id="694433"/>
    <lineage>
        <taxon>Bacteria</taxon>
        <taxon>Pseudomonadati</taxon>
        <taxon>Bacteroidota</taxon>
        <taxon>Saprospiria</taxon>
        <taxon>Saprospirales</taxon>
        <taxon>Saprospiraceae</taxon>
        <taxon>Saprospira</taxon>
    </lineage>
</organism>